<proteinExistence type="predicted"/>
<dbReference type="InterPro" id="IPR004330">
    <property type="entry name" value="FAR1_DNA_bnd_dom"/>
</dbReference>
<evidence type="ECO:0000259" key="1">
    <source>
        <dbReference type="Pfam" id="PF03101"/>
    </source>
</evidence>
<evidence type="ECO:0000313" key="4">
    <source>
        <dbReference type="Proteomes" id="UP000826271"/>
    </source>
</evidence>
<protein>
    <recommendedName>
        <fullName evidence="5">Protein FAR1-RELATED SEQUENCE</fullName>
    </recommendedName>
</protein>
<dbReference type="Pfam" id="PF03101">
    <property type="entry name" value="FAR1"/>
    <property type="match status" value="1"/>
</dbReference>
<gene>
    <name evidence="3" type="ORF">BUALT_Bualt01G0195600</name>
</gene>
<feature type="domain" description="MULE transposase" evidence="2">
    <location>
        <begin position="396"/>
        <end position="489"/>
    </location>
</feature>
<sequence length="901" mass="104490">MYFFKMMMIEAPFLLPHQHPSSSYAASLSHHRSASLLHNRPAPLLQNDVTEEALRRGEKGGGELWWWKPRSRIGGHGGIGFWMGMAEEELKIWCGGWWRAWLGVVDIEEGCPEVARRWVTASWILVEFIGTSCSPIIDINEESLDEVSANLTSKKVLSDNCLSQLESRLDVGQLFSCPNEAYKLYVKYAISKGFSVRKGKNYTFWRFSEIRAKAFLCNKQGESKGKCDKENENKQYHNLVTIEKCEAMLYIAREKDVPWKVIKFIKEHTHELAAHDEIHLLKSARKISESKAGTLESMVNAGIKAIHAFNYMEKECGGPEKVGFLKKDVYNLINQIRNSRIAGGDCQQVFNHFQSRVTENSGFYWDADFDQTGRMYNFFWRDNRCSIDYEYFGDIVIFDTTYLTNRYQLICAPFIGINHHGQNIMFGCAFLSDEKTSSFEWLFKAFLKAMGNKHPQTIFTDQCQAMSNGIEKVFSHTRHRLCQWHINKNAPSHFGSLNNEPLFKTLWKKCMKYCESKTEFEETWHEMVELFKLQEHRWFNHMYGIREKWSTAFYRDEFNCGLKSTSRSESANSSLKEMCNRSTSLYHFVIGFEEVVRKWRANEKEEDFRCKNGRPFVVVRNNPLLTQASKVYTYTIYMKFQKELQEGTMGHAIVDVILLEGVSRMYKVMSHGIDKRIRIVVFDKSSEELKCSCRDLEESEMVFVNSTMRYVYEIVMQSKQHLEARKILKDALGNVELQLEDLRNKGLMSYGDEEINTREVNEGNVMHVHDPPVKSKKICNEKHQSHWDIKEKKKRQSNATTSSKDIFFFALSVSLSLIVIIKYKTILLLSGRSKKNVHGSIQLYERNINVKMVCDASQGSQQSTVAEHFTSSIFQAYTPTPILRLNCDNVSIVQHDMHSQV</sequence>
<dbReference type="PANTHER" id="PTHR47718:SF17">
    <property type="entry name" value="PROTEIN FAR1-RELATED SEQUENCE 5-LIKE"/>
    <property type="match status" value="1"/>
</dbReference>
<dbReference type="Proteomes" id="UP000826271">
    <property type="component" value="Unassembled WGS sequence"/>
</dbReference>
<keyword evidence="4" id="KW-1185">Reference proteome</keyword>
<name>A0AAV6Y9J4_9LAMI</name>
<dbReference type="InterPro" id="IPR018289">
    <property type="entry name" value="MULE_transposase_dom"/>
</dbReference>
<dbReference type="EMBL" id="WHWC01000001">
    <property type="protein sequence ID" value="KAG8391514.1"/>
    <property type="molecule type" value="Genomic_DNA"/>
</dbReference>
<evidence type="ECO:0008006" key="5">
    <source>
        <dbReference type="Google" id="ProtNLM"/>
    </source>
</evidence>
<feature type="domain" description="FAR1" evidence="1">
    <location>
        <begin position="184"/>
        <end position="273"/>
    </location>
</feature>
<dbReference type="AlphaFoldDB" id="A0AAV6Y9J4"/>
<dbReference type="PANTHER" id="PTHR47718">
    <property type="entry name" value="OS01G0519700 PROTEIN"/>
    <property type="match status" value="1"/>
</dbReference>
<accession>A0AAV6Y9J4</accession>
<comment type="caution">
    <text evidence="3">The sequence shown here is derived from an EMBL/GenBank/DDBJ whole genome shotgun (WGS) entry which is preliminary data.</text>
</comment>
<organism evidence="3 4">
    <name type="scientific">Buddleja alternifolia</name>
    <dbReference type="NCBI Taxonomy" id="168488"/>
    <lineage>
        <taxon>Eukaryota</taxon>
        <taxon>Viridiplantae</taxon>
        <taxon>Streptophyta</taxon>
        <taxon>Embryophyta</taxon>
        <taxon>Tracheophyta</taxon>
        <taxon>Spermatophyta</taxon>
        <taxon>Magnoliopsida</taxon>
        <taxon>eudicotyledons</taxon>
        <taxon>Gunneridae</taxon>
        <taxon>Pentapetalae</taxon>
        <taxon>asterids</taxon>
        <taxon>lamiids</taxon>
        <taxon>Lamiales</taxon>
        <taxon>Scrophulariaceae</taxon>
        <taxon>Buddlejeae</taxon>
        <taxon>Buddleja</taxon>
    </lineage>
</organism>
<evidence type="ECO:0000259" key="2">
    <source>
        <dbReference type="Pfam" id="PF10551"/>
    </source>
</evidence>
<reference evidence="3" key="1">
    <citation type="submission" date="2019-10" db="EMBL/GenBank/DDBJ databases">
        <authorList>
            <person name="Zhang R."/>
            <person name="Pan Y."/>
            <person name="Wang J."/>
            <person name="Ma R."/>
            <person name="Yu S."/>
        </authorList>
    </citation>
    <scope>NUCLEOTIDE SEQUENCE</scope>
    <source>
        <strain evidence="3">LA-IB0</strain>
        <tissue evidence="3">Leaf</tissue>
    </source>
</reference>
<dbReference type="Pfam" id="PF10551">
    <property type="entry name" value="MULE"/>
    <property type="match status" value="1"/>
</dbReference>
<evidence type="ECO:0000313" key="3">
    <source>
        <dbReference type="EMBL" id="KAG8391514.1"/>
    </source>
</evidence>